<evidence type="ECO:0000313" key="2">
    <source>
        <dbReference type="Proteomes" id="UP001160390"/>
    </source>
</evidence>
<organism evidence="1 2">
    <name type="scientific">Clonostachys chloroleuca</name>
    <dbReference type="NCBI Taxonomy" id="1926264"/>
    <lineage>
        <taxon>Eukaryota</taxon>
        <taxon>Fungi</taxon>
        <taxon>Dikarya</taxon>
        <taxon>Ascomycota</taxon>
        <taxon>Pezizomycotina</taxon>
        <taxon>Sordariomycetes</taxon>
        <taxon>Hypocreomycetidae</taxon>
        <taxon>Hypocreales</taxon>
        <taxon>Bionectriaceae</taxon>
        <taxon>Clonostachys</taxon>
    </lineage>
</organism>
<accession>A0AA35M7C9</accession>
<reference evidence="1" key="1">
    <citation type="submission" date="2023-01" db="EMBL/GenBank/DDBJ databases">
        <authorList>
            <person name="Piombo E."/>
        </authorList>
    </citation>
    <scope>NUCLEOTIDE SEQUENCE</scope>
</reference>
<gene>
    <name evidence="1" type="ORF">CCHLO57077_00005949</name>
</gene>
<dbReference type="Proteomes" id="UP001160390">
    <property type="component" value="Unassembled WGS sequence"/>
</dbReference>
<proteinExistence type="predicted"/>
<keyword evidence="2" id="KW-1185">Reference proteome</keyword>
<sequence>NPTAFFDVARFQSEKMWLLNLQQTSQRMLSVILPVFRIPSLDDAFRLPSFMLRLESPLDPDPHSQMPDAMKKCLDASNIQLCLDPHRRQYFKSNAHLVHIPCLQLAHSRLPWLYIRTLCRIGHILRPVVGWSNSFYLFGPQPMSSFLSECRGSLATKAPLAAVHDVEALAASVHDILGESYVAGFQTIPLQGAHNHQIQLSSKGILGLEVLLGRYGVVGARVHYQDGSVSPWLGQSVSKWRYFIRGNDLRRLHVQSDADTKPESQITIFWNQHINFHPKSRCSFINVRSSSGMAIQGHPNARFAKYLPLNLNDGVQPSLTIFFNTRSVSCIQIDGSQQLKIGRPSNLCCPITFYLHPFESIQSLHVINRRTADTLMAQGPNQPPSNEALSTLQLTILFFSGRCLYYGPYILPKIALTQAHFSTLGYETSHHVSGIFFGAMISSPGWAKAIGNTPTTLSIPSLKTLEPRHFLSANPYGTFLSKAAFAGDRTLRAQKHGSRYAGLLATFADQSVLTLGQWDPSQLDTISLLYSKEQGQLNIIVFILSEPIEKDGVVFKNILHQYRYVEDIISCDIETEKACFKWGDLASEIAWCFTSQLDIFAYWDGDTRTAGLTDSTIPDNSLDSF</sequence>
<protein>
    <submittedName>
        <fullName evidence="1">Uncharacterized protein</fullName>
    </submittedName>
</protein>
<feature type="non-terminal residue" evidence="1">
    <location>
        <position position="1"/>
    </location>
</feature>
<dbReference type="AlphaFoldDB" id="A0AA35M7C9"/>
<comment type="caution">
    <text evidence="1">The sequence shown here is derived from an EMBL/GenBank/DDBJ whole genome shotgun (WGS) entry which is preliminary data.</text>
</comment>
<dbReference type="EMBL" id="CABFNP030001195">
    <property type="protein sequence ID" value="CAI6091798.1"/>
    <property type="molecule type" value="Genomic_DNA"/>
</dbReference>
<name>A0AA35M7C9_9HYPO</name>
<evidence type="ECO:0000313" key="1">
    <source>
        <dbReference type="EMBL" id="CAI6091798.1"/>
    </source>
</evidence>